<feature type="compositionally biased region" description="Acidic residues" evidence="5">
    <location>
        <begin position="25"/>
        <end position="35"/>
    </location>
</feature>
<dbReference type="AlphaFoldDB" id="A0A4S8Y4L9"/>
<evidence type="ECO:0000256" key="2">
    <source>
        <dbReference type="ARBA" id="ARBA00022448"/>
    </source>
</evidence>
<feature type="compositionally biased region" description="Polar residues" evidence="5">
    <location>
        <begin position="359"/>
        <end position="368"/>
    </location>
</feature>
<dbReference type="Proteomes" id="UP000310687">
    <property type="component" value="Unassembled WGS sequence"/>
</dbReference>
<evidence type="ECO:0000313" key="8">
    <source>
        <dbReference type="Proteomes" id="UP000310687"/>
    </source>
</evidence>
<feature type="compositionally biased region" description="Gly residues" evidence="5">
    <location>
        <begin position="1045"/>
        <end position="1054"/>
    </location>
</feature>
<evidence type="ECO:0000259" key="6">
    <source>
        <dbReference type="Pfam" id="PF15469"/>
    </source>
</evidence>
<name>A0A4S8Y4L9_AURPU</name>
<feature type="region of interest" description="Disordered" evidence="5">
    <location>
        <begin position="20"/>
        <end position="49"/>
    </location>
</feature>
<dbReference type="PANTHER" id="PTHR13043">
    <property type="entry name" value="EXOCYST COMPLEX COMPONENT SEC5"/>
    <property type="match status" value="1"/>
</dbReference>
<feature type="region of interest" description="Disordered" evidence="5">
    <location>
        <begin position="176"/>
        <end position="213"/>
    </location>
</feature>
<proteinExistence type="inferred from homology"/>
<keyword evidence="2 4" id="KW-0813">Transport</keyword>
<comment type="subunit">
    <text evidence="4">Component of the exocyst complex.</text>
</comment>
<sequence>MSAEVERELLNHYKLDSLYPSEWPDRDDDDYDSDAATDATSANHRESKFAALDRTLSAGGKRSDNSVQKDEPDPLGIVPSVVHELRRRGLPVEENLRLRNRFMLSSTTFSPNLFLSQVHHSASTDSLLNGLDFLSRSIEQKSASLKLLVESNFERFVKAKATIDNVYTEMRTQGQQAMPVSPGHQRRHSRHTSRGGISHFRTPSGALTPTVINKLPDKKKNALTKESEYGVLGIKAPLIELGAKAEEVWGPALGGREKEEDLKSVLSYVEQNRDVFGIGQALQDAIRKKDYDSLVSEYNRAKKLANDATRKAETSQELSDSDVHQILVAAKVWSDAQSQIGAFKRESRKQLSAARTRRSTPSTAGQPDTTMTLIATLLQIDMDDNPITFWLFSRYNNLKEKLTRSFDRMRIEIEVSRRRLASAEPPTLQTSKLHLQSAVANFVQDRNSNNEPNAMDASKIIDFWEKVQSALNSLLSSQGGLLSEIVEFWETAESFISHKAQRNLPTGVFSSEGGRQHLDLREDEISRLRHSATDLLNSMRENVFSFFVDSPVEDISSLFSPVPATPDTPSSSLASDQRMFSFDVNNIPEPSPKRGESWEKFAFWAPYANSLSGVHYLSNILLLVGTSAGEVASLSLVRDNYRMAEQLKTMVSGVRERCIQAVCAAWNVDSDKTRYLEDWSRHSDRRDLTNMPYRFSAFEETILGDMQKILYISGAMSRPGYEDVVGPPPTKLLQMVRHQFITSIYKTLSGAVENAEKNKKLEESGIVDPDGLTVPIAQGGLGADNNVLTTRATDKVCQTMHAAILSMPNSAYQNVRLLLTLSNLNHLRREVVPQLISQFESSFSIKFTDESKQIRDVLKQIDDRLFQGYVKPTTTQLRVIISAGISSPNWLPKTSSRPTNARPYIYDVLLALVLVHTEVSTTASTLTSPLLSHFLESASESLLAAFSERRTYSLTALMQATLDVELLAQTLSNYTTEKASDIQSRIYLVLDERTDADARTRLQAELPEMRAILKRLREGTKGQFGCFRRERRVRSERPGSSRSGGTAGHGSVVG</sequence>
<dbReference type="PANTHER" id="PTHR13043:SF1">
    <property type="entry name" value="EXOCYST COMPLEX COMPONENT 2"/>
    <property type="match status" value="1"/>
</dbReference>
<comment type="similarity">
    <text evidence="1 4">Belongs to the SEC5 family.</text>
</comment>
<dbReference type="GO" id="GO:0015031">
    <property type="term" value="P:protein transport"/>
    <property type="evidence" value="ECO:0007669"/>
    <property type="project" value="UniProtKB-KW"/>
</dbReference>
<feature type="domain" description="Exocyst complex component EXOC2/Sec5 N-terminal" evidence="6">
    <location>
        <begin position="72"/>
        <end position="1027"/>
    </location>
</feature>
<organism evidence="7 8">
    <name type="scientific">Aureobasidium pullulans</name>
    <name type="common">Black yeast</name>
    <name type="synonym">Pullularia pullulans</name>
    <dbReference type="NCBI Taxonomy" id="5580"/>
    <lineage>
        <taxon>Eukaryota</taxon>
        <taxon>Fungi</taxon>
        <taxon>Dikarya</taxon>
        <taxon>Ascomycota</taxon>
        <taxon>Pezizomycotina</taxon>
        <taxon>Dothideomycetes</taxon>
        <taxon>Dothideomycetidae</taxon>
        <taxon>Dothideales</taxon>
        <taxon>Saccotheciaceae</taxon>
        <taxon>Aureobasidium</taxon>
    </lineage>
</organism>
<accession>A0A4S8Y4L9</accession>
<feature type="region of interest" description="Disordered" evidence="5">
    <location>
        <begin position="1028"/>
        <end position="1054"/>
    </location>
</feature>
<dbReference type="GO" id="GO:0006893">
    <property type="term" value="P:Golgi to plasma membrane transport"/>
    <property type="evidence" value="ECO:0007669"/>
    <property type="project" value="UniProtKB-UniRule"/>
</dbReference>
<evidence type="ECO:0000313" key="7">
    <source>
        <dbReference type="EMBL" id="THW46336.1"/>
    </source>
</evidence>
<protein>
    <recommendedName>
        <fullName evidence="4">Exocyst complex component SEC5</fullName>
    </recommendedName>
</protein>
<dbReference type="InterPro" id="IPR039481">
    <property type="entry name" value="EXOC2/Sec5_N_dom"/>
</dbReference>
<dbReference type="EMBL" id="QZAL01000029">
    <property type="protein sequence ID" value="THW46336.1"/>
    <property type="molecule type" value="Genomic_DNA"/>
</dbReference>
<evidence type="ECO:0000256" key="4">
    <source>
        <dbReference type="RuleBase" id="RU365069"/>
    </source>
</evidence>
<feature type="compositionally biased region" description="Basic residues" evidence="5">
    <location>
        <begin position="184"/>
        <end position="193"/>
    </location>
</feature>
<gene>
    <name evidence="7" type="ORF">D6D22_03170</name>
</gene>
<dbReference type="GO" id="GO:0000145">
    <property type="term" value="C:exocyst"/>
    <property type="evidence" value="ECO:0007669"/>
    <property type="project" value="UniProtKB-UniRule"/>
</dbReference>
<comment type="caution">
    <text evidence="7">The sequence shown here is derived from an EMBL/GenBank/DDBJ whole genome shotgun (WGS) entry which is preliminary data.</text>
</comment>
<dbReference type="Pfam" id="PF15469">
    <property type="entry name" value="Sec5"/>
    <property type="match status" value="1"/>
</dbReference>
<reference evidence="7 8" key="1">
    <citation type="submission" date="2018-10" db="EMBL/GenBank/DDBJ databases">
        <title>Fifty Aureobasidium pullulans genomes reveal a recombining polyextremotolerant generalist.</title>
        <authorList>
            <person name="Gostincar C."/>
            <person name="Turk M."/>
            <person name="Zajc J."/>
            <person name="Gunde-Cimerman N."/>
        </authorList>
    </citation>
    <scope>NUCLEOTIDE SEQUENCE [LARGE SCALE GENOMIC DNA]</scope>
    <source>
        <strain evidence="7 8">EXF-11013</strain>
    </source>
</reference>
<dbReference type="InterPro" id="IPR029175">
    <property type="entry name" value="EXOC2/Sec5"/>
</dbReference>
<keyword evidence="3 4" id="KW-0268">Exocytosis</keyword>
<comment type="function">
    <text evidence="4">Component of the exocyst complex involved in the docking of exocytic vesicles with fusion sites on the plasma membrane.</text>
</comment>
<evidence type="ECO:0000256" key="5">
    <source>
        <dbReference type="SAM" id="MobiDB-lite"/>
    </source>
</evidence>
<evidence type="ECO:0000256" key="1">
    <source>
        <dbReference type="ARBA" id="ARBA00010578"/>
    </source>
</evidence>
<evidence type="ECO:0000256" key="3">
    <source>
        <dbReference type="ARBA" id="ARBA00022483"/>
    </source>
</evidence>
<keyword evidence="4" id="KW-0653">Protein transport</keyword>
<dbReference type="GO" id="GO:0006887">
    <property type="term" value="P:exocytosis"/>
    <property type="evidence" value="ECO:0007669"/>
    <property type="project" value="UniProtKB-KW"/>
</dbReference>
<feature type="region of interest" description="Disordered" evidence="5">
    <location>
        <begin position="347"/>
        <end position="368"/>
    </location>
</feature>